<sequence length="115" mass="12988">MVAKTKLKSKHKTTTKSKDVASRHHPPLKGRIPDDPYRVQIQKSKKHKIIQPGWVEGGLGRRARVQKNKINPIGGKTLESIIQEETKTKSRRTKETKVQEASSLFQGLLQNVAKT</sequence>
<feature type="region of interest" description="Disordered" evidence="1">
    <location>
        <begin position="1"/>
        <end position="35"/>
    </location>
</feature>
<accession>A0ABU7C9X2</accession>
<gene>
    <name evidence="2" type="ORF">ATANTOWER_010666</name>
</gene>
<reference evidence="2 3" key="1">
    <citation type="submission" date="2021-07" db="EMBL/GenBank/DDBJ databases">
        <authorList>
            <person name="Palmer J.M."/>
        </authorList>
    </citation>
    <scope>NUCLEOTIDE SEQUENCE [LARGE SCALE GENOMIC DNA]</scope>
    <source>
        <strain evidence="2 3">AT_MEX2019</strain>
        <tissue evidence="2">Muscle</tissue>
    </source>
</reference>
<dbReference type="Proteomes" id="UP001345963">
    <property type="component" value="Unassembled WGS sequence"/>
</dbReference>
<protein>
    <submittedName>
        <fullName evidence="2">Uncharacterized protein</fullName>
    </submittedName>
</protein>
<proteinExistence type="predicted"/>
<comment type="caution">
    <text evidence="2">The sequence shown here is derived from an EMBL/GenBank/DDBJ whole genome shotgun (WGS) entry which is preliminary data.</text>
</comment>
<name>A0ABU7C9X2_9TELE</name>
<evidence type="ECO:0000256" key="1">
    <source>
        <dbReference type="SAM" id="MobiDB-lite"/>
    </source>
</evidence>
<keyword evidence="3" id="KW-1185">Reference proteome</keyword>
<evidence type="ECO:0000313" key="2">
    <source>
        <dbReference type="EMBL" id="MED6258675.1"/>
    </source>
</evidence>
<feature type="compositionally biased region" description="Basic residues" evidence="1">
    <location>
        <begin position="1"/>
        <end position="15"/>
    </location>
</feature>
<dbReference type="EMBL" id="JAHUTI010081028">
    <property type="protein sequence ID" value="MED6258675.1"/>
    <property type="molecule type" value="Genomic_DNA"/>
</dbReference>
<organism evidence="2 3">
    <name type="scientific">Ataeniobius toweri</name>
    <dbReference type="NCBI Taxonomy" id="208326"/>
    <lineage>
        <taxon>Eukaryota</taxon>
        <taxon>Metazoa</taxon>
        <taxon>Chordata</taxon>
        <taxon>Craniata</taxon>
        <taxon>Vertebrata</taxon>
        <taxon>Euteleostomi</taxon>
        <taxon>Actinopterygii</taxon>
        <taxon>Neopterygii</taxon>
        <taxon>Teleostei</taxon>
        <taxon>Neoteleostei</taxon>
        <taxon>Acanthomorphata</taxon>
        <taxon>Ovalentaria</taxon>
        <taxon>Atherinomorphae</taxon>
        <taxon>Cyprinodontiformes</taxon>
        <taxon>Goodeidae</taxon>
        <taxon>Ataeniobius</taxon>
    </lineage>
</organism>
<evidence type="ECO:0000313" key="3">
    <source>
        <dbReference type="Proteomes" id="UP001345963"/>
    </source>
</evidence>